<feature type="region of interest" description="Disordered" evidence="1">
    <location>
        <begin position="172"/>
        <end position="209"/>
    </location>
</feature>
<feature type="compositionally biased region" description="Low complexity" evidence="1">
    <location>
        <begin position="82"/>
        <end position="113"/>
    </location>
</feature>
<feature type="region of interest" description="Disordered" evidence="1">
    <location>
        <begin position="231"/>
        <end position="250"/>
    </location>
</feature>
<evidence type="ECO:0000256" key="1">
    <source>
        <dbReference type="SAM" id="MobiDB-lite"/>
    </source>
</evidence>
<feature type="transmembrane region" description="Helical" evidence="2">
    <location>
        <begin position="259"/>
        <end position="278"/>
    </location>
</feature>
<evidence type="ECO:0000313" key="3">
    <source>
        <dbReference type="EMBL" id="GGN36968.1"/>
    </source>
</evidence>
<evidence type="ECO:0000256" key="2">
    <source>
        <dbReference type="SAM" id="Phobius"/>
    </source>
</evidence>
<sequence length="438" mass="44899">MATDHPTCPDCGAPAPQTGQSFCDSCGAFLRWDRPTTPTPPTTSHPTPPAPAPPASPPDTARAHPATSGPDDGTGRPAAPYATPGRPAAPHAGARPAATDPRTGAPAPGGATPPSDPHRPGAEDPTTPLPATAAAPGEGPAHPSTPAARPAPPGERQVSETGIRALLVPVPDALPTAPPEAPGGVLPGRPEAARPRVRTPHAAPEPENALPCPTCAKPNAPARHFCHSCATPLTPSTRPEAEGPYAGERPRLHRDRTRWITRAVVAAALAAVVAGGIIGGPPAARAVQDHFADRVQVPAATWKASHSGPGHGAKLAFDTYSNTWWGTGYSGASDGQYLEAGFGQPTDLLNVVITPGASARTPQAADPARPHEFDVLVTDSAGQQHLSHYRLNDGGPQNIDVHVRAALTVRLILHSAYGTTDKKQVAIAELEFFGRSGG</sequence>
<comment type="caution">
    <text evidence="3">The sequence shown here is derived from an EMBL/GenBank/DDBJ whole genome shotgun (WGS) entry which is preliminary data.</text>
</comment>
<feature type="compositionally biased region" description="Pro residues" evidence="1">
    <location>
        <begin position="37"/>
        <end position="57"/>
    </location>
</feature>
<dbReference type="RefSeq" id="WP_189096426.1">
    <property type="nucleotide sequence ID" value="NZ_BMND01000003.1"/>
</dbReference>
<dbReference type="Proteomes" id="UP000600080">
    <property type="component" value="Unassembled WGS sequence"/>
</dbReference>
<dbReference type="Gene3D" id="2.60.120.260">
    <property type="entry name" value="Galactose-binding domain-like"/>
    <property type="match status" value="1"/>
</dbReference>
<protein>
    <submittedName>
        <fullName evidence="3">Zinc ribbon domain-containing protein</fullName>
    </submittedName>
</protein>
<organism evidence="3 4">
    <name type="scientific">Streptomyces kronopolitis</name>
    <dbReference type="NCBI Taxonomy" id="1612435"/>
    <lineage>
        <taxon>Bacteria</taxon>
        <taxon>Bacillati</taxon>
        <taxon>Actinomycetota</taxon>
        <taxon>Actinomycetes</taxon>
        <taxon>Kitasatosporales</taxon>
        <taxon>Streptomycetaceae</taxon>
        <taxon>Streptomyces</taxon>
    </lineage>
</organism>
<dbReference type="GeneID" id="301547004"/>
<dbReference type="NCBIfam" id="NF047619">
    <property type="entry name" value="NADase_discoid"/>
    <property type="match status" value="1"/>
</dbReference>
<dbReference type="SUPFAM" id="SSF49785">
    <property type="entry name" value="Galactose-binding domain-like"/>
    <property type="match status" value="1"/>
</dbReference>
<dbReference type="EMBL" id="BMND01000003">
    <property type="protein sequence ID" value="GGN36968.1"/>
    <property type="molecule type" value="Genomic_DNA"/>
</dbReference>
<keyword evidence="2" id="KW-1133">Transmembrane helix</keyword>
<dbReference type="InterPro" id="IPR008979">
    <property type="entry name" value="Galactose-bd-like_sf"/>
</dbReference>
<name>A0ABQ2J0V2_9ACTN</name>
<accession>A0ABQ2J0V2</accession>
<evidence type="ECO:0000313" key="4">
    <source>
        <dbReference type="Proteomes" id="UP000600080"/>
    </source>
</evidence>
<proteinExistence type="predicted"/>
<reference evidence="4" key="1">
    <citation type="journal article" date="2019" name="Int. J. Syst. Evol. Microbiol.">
        <title>The Global Catalogue of Microorganisms (GCM) 10K type strain sequencing project: providing services to taxonomists for standard genome sequencing and annotation.</title>
        <authorList>
            <consortium name="The Broad Institute Genomics Platform"/>
            <consortium name="The Broad Institute Genome Sequencing Center for Infectious Disease"/>
            <person name="Wu L."/>
            <person name="Ma J."/>
        </authorList>
    </citation>
    <scope>NUCLEOTIDE SEQUENCE [LARGE SCALE GENOMIC DNA]</scope>
    <source>
        <strain evidence="4">CGMCC 4.7323</strain>
    </source>
</reference>
<keyword evidence="2" id="KW-0812">Transmembrane</keyword>
<keyword evidence="4" id="KW-1185">Reference proteome</keyword>
<dbReference type="InterPro" id="IPR057561">
    <property type="entry name" value="NADase_transloc"/>
</dbReference>
<feature type="compositionally biased region" description="Low complexity" evidence="1">
    <location>
        <begin position="123"/>
        <end position="142"/>
    </location>
</feature>
<gene>
    <name evidence="3" type="ORF">GCM10012285_11290</name>
</gene>
<keyword evidence="2" id="KW-0472">Membrane</keyword>
<feature type="region of interest" description="Disordered" evidence="1">
    <location>
        <begin position="1"/>
        <end position="158"/>
    </location>
</feature>